<dbReference type="AlphaFoldDB" id="A0AAD1Y9C0"/>
<feature type="region of interest" description="Disordered" evidence="1">
    <location>
        <begin position="668"/>
        <end position="712"/>
    </location>
</feature>
<evidence type="ECO:0000313" key="4">
    <source>
        <dbReference type="Proteomes" id="UP001295684"/>
    </source>
</evidence>
<sequence>MKQETKQEVYFILKQTSIQCSAVKLKKHSVYFRKTLKDIKEEKIRLILPNWASLLAIRVLVKFVSEDLLPKEIEPIESLKVIWLCDYFKISELVFIMIETFIIPQLEPGNVIQFINEAYAKLKSIGKNCITDASNLSQLFEETPTNSIIINREKEEDAWYSLLDKSLDYMSKNNPMSILKKQNSQMQVPKAILDEICERVHRNSNSVPDHQILKFICSVKDKANIPELLHHERKTILDKAENNGKPILTWEVCGLTENCLKESDPFLFNEKTWTLSVWYIKGSLQICIRHIEQEQTCDMLKSETSFLPSAKGYISFQYKVVINDDEANSKSNLISLSPYMKDNCVLFNQKYELKEQLKFKIHLHMSIKYTYAACVTAISSDFSTYYQNENFAELLDFQTLLLLFKSDDLDVVTEDHVFETFVQWYDFQTKKPNLDQDCLNDQIRQLCDQIRWQYVSLAKVTQILTNRPKLGENTNIRRIYKEELKARLTSIESHLFSNSYSRVSINERSPRKSYEYFIREESAESIINSLADVVLNNPQTEEESMPFESQSETTEVEIGIIEDYDQENMNFNLNTKTRRTTESHILLQKQREFDSFFSINRTLPQLQNNEKKKRKLRNSILDGSMHNFKATQSMKSPTSKQQNKKPPRVRKNVSSKLVKQFGSKLVGTDFKSTHVNKPKRNRAKTKTDRKKSPRIGFLKHETKKFKRPSIVK</sequence>
<protein>
    <recommendedName>
        <fullName evidence="2">BACK domain-containing protein</fullName>
    </recommendedName>
</protein>
<feature type="compositionally biased region" description="Basic residues" evidence="1">
    <location>
        <begin position="642"/>
        <end position="653"/>
    </location>
</feature>
<gene>
    <name evidence="3" type="ORF">ECRASSUSDP1_LOCUS28554</name>
</gene>
<dbReference type="Proteomes" id="UP001295684">
    <property type="component" value="Unassembled WGS sequence"/>
</dbReference>
<evidence type="ECO:0000313" key="3">
    <source>
        <dbReference type="EMBL" id="CAI2386928.1"/>
    </source>
</evidence>
<dbReference type="Gene3D" id="1.25.40.420">
    <property type="match status" value="1"/>
</dbReference>
<feature type="compositionally biased region" description="Basic residues" evidence="1">
    <location>
        <begin position="674"/>
        <end position="693"/>
    </location>
</feature>
<feature type="domain" description="BACK" evidence="2">
    <location>
        <begin position="365"/>
        <end position="459"/>
    </location>
</feature>
<feature type="region of interest" description="Disordered" evidence="1">
    <location>
        <begin position="627"/>
        <end position="655"/>
    </location>
</feature>
<comment type="caution">
    <text evidence="3">The sequence shown here is derived from an EMBL/GenBank/DDBJ whole genome shotgun (WGS) entry which is preliminary data.</text>
</comment>
<organism evidence="3 4">
    <name type="scientific">Euplotes crassus</name>
    <dbReference type="NCBI Taxonomy" id="5936"/>
    <lineage>
        <taxon>Eukaryota</taxon>
        <taxon>Sar</taxon>
        <taxon>Alveolata</taxon>
        <taxon>Ciliophora</taxon>
        <taxon>Intramacronucleata</taxon>
        <taxon>Spirotrichea</taxon>
        <taxon>Hypotrichia</taxon>
        <taxon>Euplotida</taxon>
        <taxon>Euplotidae</taxon>
        <taxon>Moneuplotes</taxon>
    </lineage>
</organism>
<name>A0AAD1Y9C0_EUPCR</name>
<feature type="compositionally biased region" description="Basic residues" evidence="1">
    <location>
        <begin position="701"/>
        <end position="712"/>
    </location>
</feature>
<dbReference type="EMBL" id="CAMPGE010029457">
    <property type="protein sequence ID" value="CAI2386928.1"/>
    <property type="molecule type" value="Genomic_DNA"/>
</dbReference>
<evidence type="ECO:0000256" key="1">
    <source>
        <dbReference type="SAM" id="MobiDB-lite"/>
    </source>
</evidence>
<dbReference type="Pfam" id="PF07707">
    <property type="entry name" value="BACK"/>
    <property type="match status" value="1"/>
</dbReference>
<proteinExistence type="predicted"/>
<feature type="compositionally biased region" description="Polar residues" evidence="1">
    <location>
        <begin position="629"/>
        <end position="641"/>
    </location>
</feature>
<accession>A0AAD1Y9C0</accession>
<reference evidence="3" key="1">
    <citation type="submission" date="2023-07" db="EMBL/GenBank/DDBJ databases">
        <authorList>
            <consortium name="AG Swart"/>
            <person name="Singh M."/>
            <person name="Singh A."/>
            <person name="Seah K."/>
            <person name="Emmerich C."/>
        </authorList>
    </citation>
    <scope>NUCLEOTIDE SEQUENCE</scope>
    <source>
        <strain evidence="3">DP1</strain>
    </source>
</reference>
<keyword evidence="4" id="KW-1185">Reference proteome</keyword>
<evidence type="ECO:0000259" key="2">
    <source>
        <dbReference type="Pfam" id="PF07707"/>
    </source>
</evidence>
<dbReference type="InterPro" id="IPR011705">
    <property type="entry name" value="BACK"/>
</dbReference>